<protein>
    <recommendedName>
        <fullName evidence="2">TIR domain-containing protein</fullName>
    </recommendedName>
</protein>
<dbReference type="GO" id="GO:0006952">
    <property type="term" value="P:defense response"/>
    <property type="evidence" value="ECO:0007669"/>
    <property type="project" value="InterPro"/>
</dbReference>
<name>A0AAN9RT47_PHACN</name>
<dbReference type="PROSITE" id="PS50104">
    <property type="entry name" value="TIR"/>
    <property type="match status" value="1"/>
</dbReference>
<dbReference type="InterPro" id="IPR044974">
    <property type="entry name" value="Disease_R_plants"/>
</dbReference>
<dbReference type="PANTHER" id="PTHR11017:SF560">
    <property type="entry name" value="RESISTANCE PROTEIN (TIR-NBS-LRR CLASS), PUTATIVE-RELATED"/>
    <property type="match status" value="1"/>
</dbReference>
<dbReference type="InterPro" id="IPR035897">
    <property type="entry name" value="Toll_tir_struct_dom_sf"/>
</dbReference>
<organism evidence="3 4">
    <name type="scientific">Phaseolus coccineus</name>
    <name type="common">Scarlet runner bean</name>
    <name type="synonym">Phaseolus multiflorus</name>
    <dbReference type="NCBI Taxonomy" id="3886"/>
    <lineage>
        <taxon>Eukaryota</taxon>
        <taxon>Viridiplantae</taxon>
        <taxon>Streptophyta</taxon>
        <taxon>Embryophyta</taxon>
        <taxon>Tracheophyta</taxon>
        <taxon>Spermatophyta</taxon>
        <taxon>Magnoliopsida</taxon>
        <taxon>eudicotyledons</taxon>
        <taxon>Gunneridae</taxon>
        <taxon>Pentapetalae</taxon>
        <taxon>rosids</taxon>
        <taxon>fabids</taxon>
        <taxon>Fabales</taxon>
        <taxon>Fabaceae</taxon>
        <taxon>Papilionoideae</taxon>
        <taxon>50 kb inversion clade</taxon>
        <taxon>NPAAA clade</taxon>
        <taxon>indigoferoid/millettioid clade</taxon>
        <taxon>Phaseoleae</taxon>
        <taxon>Phaseolus</taxon>
    </lineage>
</organism>
<evidence type="ECO:0000259" key="2">
    <source>
        <dbReference type="PROSITE" id="PS50104"/>
    </source>
</evidence>
<evidence type="ECO:0000256" key="1">
    <source>
        <dbReference type="ARBA" id="ARBA00023027"/>
    </source>
</evidence>
<dbReference type="AlphaFoldDB" id="A0AAN9RT47"/>
<dbReference type="Pfam" id="PF01582">
    <property type="entry name" value="TIR"/>
    <property type="match status" value="1"/>
</dbReference>
<keyword evidence="4" id="KW-1185">Reference proteome</keyword>
<evidence type="ECO:0000313" key="3">
    <source>
        <dbReference type="EMBL" id="KAK7382714.1"/>
    </source>
</evidence>
<dbReference type="GO" id="GO:0007165">
    <property type="term" value="P:signal transduction"/>
    <property type="evidence" value="ECO:0007669"/>
    <property type="project" value="InterPro"/>
</dbReference>
<sequence>MKSTASSSCNTHWIHDVFLNFRGDDTRETFVSHLYAALSNAGINTFIDDNIFKGTVLGAELVRAIQGSQISIVVFSDNYASSKWCLNELVEIMECRRAYGQKVVPLFYDVDPSHVRYQKGDFGKRLEALAQNCLPQGLNDDVLRSWKTSLTAAANIAGWDARNFRSEDELVKQIVEDITEKVDNDFLSIPEFPVGLEWRAQELIEEIIRESSRKEPGKRSRLWLNEDVVKVLTENTGTEAVEGLALTLHLTSRDCFEAYAFEAMKRLRLLQLDHVQLSGDYGYLSKHLRWVCWHGFPSKYIPNNFSLKDVIAIDLRHSNIRIAWKQPQNNDSSDLAPILSSLSNLRSVFLQCDKDFQLSKQVQTILDEVYGGKFTQLDISSYHTEQISKHSLRSYLIGIGTYQEVLNTLSNSISEGLATNESCDVFLPSDNYPYWLAHTGEGHSVYFTVPEDCCIKGMTLCVVYLSAPENTAAELLTSVLVVNYSKCTIQIYKRETVISFNDEDWQGIISHLGYGDKIEIFVTFGNGLVVKKTIVYLLCDESIEMEMEPFPEPKKKQKKSAFAKFIKKIVMCKIQEQ</sequence>
<dbReference type="FunFam" id="3.40.50.10140:FF:000007">
    <property type="entry name" value="Disease resistance protein (TIR-NBS-LRR class)"/>
    <property type="match status" value="1"/>
</dbReference>
<comment type="caution">
    <text evidence="3">The sequence shown here is derived from an EMBL/GenBank/DDBJ whole genome shotgun (WGS) entry which is preliminary data.</text>
</comment>
<reference evidence="3 4" key="1">
    <citation type="submission" date="2024-01" db="EMBL/GenBank/DDBJ databases">
        <title>The genomes of 5 underutilized Papilionoideae crops provide insights into root nodulation and disease resistanc.</title>
        <authorList>
            <person name="Jiang F."/>
        </authorList>
    </citation>
    <scope>NUCLEOTIDE SEQUENCE [LARGE SCALE GENOMIC DNA]</scope>
    <source>
        <strain evidence="3">JINMINGXINNONG_FW02</strain>
        <tissue evidence="3">Leaves</tissue>
    </source>
</reference>
<dbReference type="Gene3D" id="3.40.50.10140">
    <property type="entry name" value="Toll/interleukin-1 receptor homology (TIR) domain"/>
    <property type="match status" value="1"/>
</dbReference>
<dbReference type="PANTHER" id="PTHR11017">
    <property type="entry name" value="LEUCINE-RICH REPEAT-CONTAINING PROTEIN"/>
    <property type="match status" value="1"/>
</dbReference>
<gene>
    <name evidence="3" type="ORF">VNO80_01730</name>
</gene>
<dbReference type="EMBL" id="JAYMYR010000001">
    <property type="protein sequence ID" value="KAK7382714.1"/>
    <property type="molecule type" value="Genomic_DNA"/>
</dbReference>
<dbReference type="SMART" id="SM00255">
    <property type="entry name" value="TIR"/>
    <property type="match status" value="1"/>
</dbReference>
<accession>A0AAN9RT47</accession>
<keyword evidence="1" id="KW-0520">NAD</keyword>
<proteinExistence type="predicted"/>
<feature type="domain" description="TIR" evidence="2">
    <location>
        <begin position="13"/>
        <end position="182"/>
    </location>
</feature>
<dbReference type="Proteomes" id="UP001374584">
    <property type="component" value="Unassembled WGS sequence"/>
</dbReference>
<evidence type="ECO:0000313" key="4">
    <source>
        <dbReference type="Proteomes" id="UP001374584"/>
    </source>
</evidence>
<dbReference type="InterPro" id="IPR000157">
    <property type="entry name" value="TIR_dom"/>
</dbReference>
<dbReference type="SUPFAM" id="SSF52200">
    <property type="entry name" value="Toll/Interleukin receptor TIR domain"/>
    <property type="match status" value="1"/>
</dbReference>